<dbReference type="KEGG" id="slt:Slit_2016"/>
<evidence type="ECO:0000256" key="1">
    <source>
        <dbReference type="SAM" id="Phobius"/>
    </source>
</evidence>
<accession>D5CTT2</accession>
<dbReference type="eggNOG" id="COG2202">
    <property type="taxonomic scope" value="Bacteria"/>
</dbReference>
<dbReference type="PANTHER" id="PTHR46663:SF3">
    <property type="entry name" value="SLL0267 PROTEIN"/>
    <property type="match status" value="1"/>
</dbReference>
<dbReference type="AlphaFoldDB" id="D5CTT2"/>
<dbReference type="Gene3D" id="3.30.450.20">
    <property type="entry name" value="PAS domain"/>
    <property type="match status" value="1"/>
</dbReference>
<evidence type="ECO:0000259" key="2">
    <source>
        <dbReference type="PROSITE" id="PS50112"/>
    </source>
</evidence>
<dbReference type="InterPro" id="IPR035965">
    <property type="entry name" value="PAS-like_dom_sf"/>
</dbReference>
<gene>
    <name evidence="3" type="ordered locus">Slit_2016</name>
</gene>
<dbReference type="OrthoDB" id="9792270at2"/>
<protein>
    <submittedName>
        <fullName evidence="3">Putative PAS/PAC sensor protein</fullName>
    </submittedName>
</protein>
<name>D5CTT2_SIDLE</name>
<dbReference type="EMBL" id="CP001965">
    <property type="protein sequence ID" value="ADE12244.1"/>
    <property type="molecule type" value="Genomic_DNA"/>
</dbReference>
<keyword evidence="1" id="KW-0812">Transmembrane</keyword>
<dbReference type="InterPro" id="IPR000014">
    <property type="entry name" value="PAS"/>
</dbReference>
<feature type="domain" description="PAS" evidence="2">
    <location>
        <begin position="89"/>
        <end position="135"/>
    </location>
</feature>
<dbReference type="Pfam" id="PF13426">
    <property type="entry name" value="PAS_9"/>
    <property type="match status" value="1"/>
</dbReference>
<dbReference type="InterPro" id="IPR052163">
    <property type="entry name" value="DGC-Regulatory_Protein"/>
</dbReference>
<reference evidence="3 4" key="1">
    <citation type="submission" date="2010-03" db="EMBL/GenBank/DDBJ databases">
        <title>Complete sequence of Sideroxydans lithotrophicus ES-1.</title>
        <authorList>
            <consortium name="US DOE Joint Genome Institute"/>
            <person name="Lucas S."/>
            <person name="Copeland A."/>
            <person name="Lapidus A."/>
            <person name="Cheng J.-F."/>
            <person name="Bruce D."/>
            <person name="Goodwin L."/>
            <person name="Pitluck S."/>
            <person name="Munk A.C."/>
            <person name="Detter J.C."/>
            <person name="Han C."/>
            <person name="Tapia R."/>
            <person name="Larimer F."/>
            <person name="Land M."/>
            <person name="Hauser L."/>
            <person name="Kyrpides N."/>
            <person name="Ivanova N."/>
            <person name="Emerson D."/>
            <person name="Woyke T."/>
        </authorList>
    </citation>
    <scope>NUCLEOTIDE SEQUENCE [LARGE SCALE GENOMIC DNA]</scope>
    <source>
        <strain evidence="3 4">ES-1</strain>
    </source>
</reference>
<dbReference type="HOGENOM" id="CLU_1353858_0_0_4"/>
<dbReference type="CDD" id="cd00130">
    <property type="entry name" value="PAS"/>
    <property type="match status" value="1"/>
</dbReference>
<evidence type="ECO:0000313" key="3">
    <source>
        <dbReference type="EMBL" id="ADE12244.1"/>
    </source>
</evidence>
<evidence type="ECO:0000313" key="4">
    <source>
        <dbReference type="Proteomes" id="UP000001625"/>
    </source>
</evidence>
<feature type="transmembrane region" description="Helical" evidence="1">
    <location>
        <begin position="23"/>
        <end position="43"/>
    </location>
</feature>
<dbReference type="PANTHER" id="PTHR46663">
    <property type="entry name" value="DIGUANYLATE CYCLASE DGCT-RELATED"/>
    <property type="match status" value="1"/>
</dbReference>
<dbReference type="PROSITE" id="PS50112">
    <property type="entry name" value="PAS"/>
    <property type="match status" value="1"/>
</dbReference>
<dbReference type="NCBIfam" id="TIGR00229">
    <property type="entry name" value="sensory_box"/>
    <property type="match status" value="1"/>
</dbReference>
<organism evidence="3 4">
    <name type="scientific">Sideroxydans lithotrophicus (strain ES-1)</name>
    <dbReference type="NCBI Taxonomy" id="580332"/>
    <lineage>
        <taxon>Bacteria</taxon>
        <taxon>Pseudomonadati</taxon>
        <taxon>Pseudomonadota</taxon>
        <taxon>Betaproteobacteria</taxon>
        <taxon>Nitrosomonadales</taxon>
        <taxon>Gallionellaceae</taxon>
        <taxon>Sideroxydans</taxon>
    </lineage>
</organism>
<feature type="transmembrane region" description="Helical" evidence="1">
    <location>
        <begin position="55"/>
        <end position="74"/>
    </location>
</feature>
<keyword evidence="4" id="KW-1185">Reference proteome</keyword>
<dbReference type="Proteomes" id="UP000001625">
    <property type="component" value="Chromosome"/>
</dbReference>
<dbReference type="SUPFAM" id="SSF55785">
    <property type="entry name" value="PYP-like sensor domain (PAS domain)"/>
    <property type="match status" value="1"/>
</dbReference>
<keyword evidence="1" id="KW-1133">Transmembrane helix</keyword>
<proteinExistence type="predicted"/>
<dbReference type="STRING" id="580332.Slit_2016"/>
<dbReference type="RefSeq" id="WP_013030142.1">
    <property type="nucleotide sequence ID" value="NC_013959.1"/>
</dbReference>
<keyword evidence="1" id="KW-0472">Membrane</keyword>
<sequence length="202" mass="23497">MSNLLTAIQEKQKQENYRSVRRLLTILIGSVFFIEMVVMDILLSFTHMSKMADTLVDATLLSLLLFPIFYFLIFRPLTRNIAEREKTEAELRIAAVAFEIKDPTIITDASANIIRANQKFLERTGYNIDEIVGKNPRIFKSGLHNKKFYERMWHQLLQEGAWSGEIRIATKEGRILHPFWLTITAVKNAQQETTHYIGIYNF</sequence>